<sequence>MKLRSASSRPLGHSMTLRMLPSRVNTNNSQASSSADAPTVKKEETQPPTLRSLRMFPLENKNSRSAQTLEQKLKTFKEIKKEKRKRAHLRKKAELEKLQKDVPKPKTLSEQVAKLEGDAESLSKANKELVAKSAQLASEIEELTTKLKRTTDRNTELSKKIDTLKAQNSRLESERDEARDENKLLAKTIENTRAKLVGTQEALEAQKTRNERLAGELAAEKRAREELASREELLEFESRWVRTALAAAFKLLPSVSDQVTYRGLLEKTRHYLLEKHGAEARARGGVDDVAARLAALSRLRAGGGRGGDSQASFASPWNRDTKTLSSKGHLLNDDDDDDDDDVLDKMRVKAEEEWAMASGIKTPTQGSPVSKMKRELPSSPPRSAKRLRHLTPLEFSDDEEQAAKAAAGDDEQEILEVDMNGDTENQKMEAQVGVDEQQATKSVASDVEDQRLEAEFGVGTIEQYHEEATHNVEGLQMMKDHFFPEHYSRHSLASRPFHGYQP</sequence>
<feature type="coiled-coil region" evidence="1">
    <location>
        <begin position="66"/>
        <end position="230"/>
    </location>
</feature>
<reference evidence="3 4" key="1">
    <citation type="journal article" date="2014" name="Genome Biol. Evol.">
        <title>Comparative genomics and transcriptomics analyses reveal divergent lifestyle features of nematode endoparasitic fungus Hirsutella minnesotensis.</title>
        <authorList>
            <person name="Lai Y."/>
            <person name="Liu K."/>
            <person name="Zhang X."/>
            <person name="Zhang X."/>
            <person name="Li K."/>
            <person name="Wang N."/>
            <person name="Shu C."/>
            <person name="Wu Y."/>
            <person name="Wang C."/>
            <person name="Bushley K.E."/>
            <person name="Xiang M."/>
            <person name="Liu X."/>
        </authorList>
    </citation>
    <scope>NUCLEOTIDE SEQUENCE [LARGE SCALE GENOMIC DNA]</scope>
    <source>
        <strain evidence="3 4">3608</strain>
    </source>
</reference>
<evidence type="ECO:0000256" key="2">
    <source>
        <dbReference type="SAM" id="MobiDB-lite"/>
    </source>
</evidence>
<dbReference type="Proteomes" id="UP000054481">
    <property type="component" value="Unassembled WGS sequence"/>
</dbReference>
<feature type="region of interest" description="Disordered" evidence="2">
    <location>
        <begin position="360"/>
        <end position="387"/>
    </location>
</feature>
<evidence type="ECO:0000313" key="4">
    <source>
        <dbReference type="Proteomes" id="UP000054481"/>
    </source>
</evidence>
<organism evidence="3 4">
    <name type="scientific">Hirsutella minnesotensis 3608</name>
    <dbReference type="NCBI Taxonomy" id="1043627"/>
    <lineage>
        <taxon>Eukaryota</taxon>
        <taxon>Fungi</taxon>
        <taxon>Dikarya</taxon>
        <taxon>Ascomycota</taxon>
        <taxon>Pezizomycotina</taxon>
        <taxon>Sordariomycetes</taxon>
        <taxon>Hypocreomycetidae</taxon>
        <taxon>Hypocreales</taxon>
        <taxon>Ophiocordycipitaceae</taxon>
        <taxon>Hirsutella</taxon>
    </lineage>
</organism>
<evidence type="ECO:0000313" key="3">
    <source>
        <dbReference type="EMBL" id="KJZ71655.1"/>
    </source>
</evidence>
<protein>
    <submittedName>
        <fullName evidence="3">Uncharacterized protein</fullName>
    </submittedName>
</protein>
<gene>
    <name evidence="3" type="ORF">HIM_08967</name>
</gene>
<feature type="compositionally biased region" description="Polar residues" evidence="2">
    <location>
        <begin position="23"/>
        <end position="36"/>
    </location>
</feature>
<name>A0A0F7ZM36_9HYPO</name>
<evidence type="ECO:0000256" key="1">
    <source>
        <dbReference type="SAM" id="Coils"/>
    </source>
</evidence>
<dbReference type="AlphaFoldDB" id="A0A0F7ZM36"/>
<dbReference type="OrthoDB" id="4928264at2759"/>
<keyword evidence="4" id="KW-1185">Reference proteome</keyword>
<feature type="region of interest" description="Disordered" evidence="2">
    <location>
        <begin position="300"/>
        <end position="340"/>
    </location>
</feature>
<feature type="region of interest" description="Disordered" evidence="2">
    <location>
        <begin position="1"/>
        <end position="48"/>
    </location>
</feature>
<accession>A0A0F7ZM36</accession>
<keyword evidence="1" id="KW-0175">Coiled coil</keyword>
<proteinExistence type="predicted"/>
<feature type="region of interest" description="Disordered" evidence="2">
    <location>
        <begin position="420"/>
        <end position="444"/>
    </location>
</feature>
<dbReference type="EMBL" id="KQ030567">
    <property type="protein sequence ID" value="KJZ71655.1"/>
    <property type="molecule type" value="Genomic_DNA"/>
</dbReference>